<dbReference type="AlphaFoldDB" id="A0A7Y0FQ97"/>
<dbReference type="EMBL" id="JABBGI010000004">
    <property type="protein sequence ID" value="NML68967.1"/>
    <property type="molecule type" value="Genomic_DNA"/>
</dbReference>
<dbReference type="Pfam" id="PF12146">
    <property type="entry name" value="Hydrolase_4"/>
    <property type="match status" value="1"/>
</dbReference>
<organism evidence="2 3">
    <name type="scientific">Chryseobacterium antibioticum</name>
    <dbReference type="NCBI Taxonomy" id="2728847"/>
    <lineage>
        <taxon>Bacteria</taxon>
        <taxon>Pseudomonadati</taxon>
        <taxon>Bacteroidota</taxon>
        <taxon>Flavobacteriia</taxon>
        <taxon>Flavobacteriales</taxon>
        <taxon>Weeksellaceae</taxon>
        <taxon>Chryseobacterium group</taxon>
        <taxon>Chryseobacterium</taxon>
    </lineage>
</organism>
<dbReference type="RefSeq" id="WP_169233539.1">
    <property type="nucleotide sequence ID" value="NZ_JABBGI010000004.1"/>
</dbReference>
<dbReference type="InterPro" id="IPR029058">
    <property type="entry name" value="AB_hydrolase_fold"/>
</dbReference>
<evidence type="ECO:0000259" key="1">
    <source>
        <dbReference type="Pfam" id="PF12146"/>
    </source>
</evidence>
<dbReference type="Gene3D" id="3.40.50.1820">
    <property type="entry name" value="alpha/beta hydrolase"/>
    <property type="match status" value="1"/>
</dbReference>
<gene>
    <name evidence="2" type="ORF">HHL23_04055</name>
</gene>
<evidence type="ECO:0000313" key="3">
    <source>
        <dbReference type="Proteomes" id="UP000544054"/>
    </source>
</evidence>
<dbReference type="Proteomes" id="UP000544054">
    <property type="component" value="Unassembled WGS sequence"/>
</dbReference>
<dbReference type="SUPFAM" id="SSF53474">
    <property type="entry name" value="alpha/beta-Hydrolases"/>
    <property type="match status" value="1"/>
</dbReference>
<comment type="caution">
    <text evidence="2">The sequence shown here is derived from an EMBL/GenBank/DDBJ whole genome shotgun (WGS) entry which is preliminary data.</text>
</comment>
<dbReference type="InterPro" id="IPR051044">
    <property type="entry name" value="MAG_DAG_Lipase"/>
</dbReference>
<keyword evidence="3" id="KW-1185">Reference proteome</keyword>
<dbReference type="PANTHER" id="PTHR11614">
    <property type="entry name" value="PHOSPHOLIPASE-RELATED"/>
    <property type="match status" value="1"/>
</dbReference>
<reference evidence="2 3" key="1">
    <citation type="submission" date="2020-04" db="EMBL/GenBank/DDBJ databases">
        <title>Chryseobacterium sp. RP-3-3 sp. nov., isolated from Jeju soil.</title>
        <authorList>
            <person name="Dahal R.H."/>
        </authorList>
    </citation>
    <scope>NUCLEOTIDE SEQUENCE [LARGE SCALE GENOMIC DNA]</scope>
    <source>
        <strain evidence="2 3">RP-3-3</strain>
    </source>
</reference>
<keyword evidence="2" id="KW-0378">Hydrolase</keyword>
<proteinExistence type="predicted"/>
<dbReference type="GO" id="GO:0016787">
    <property type="term" value="F:hydrolase activity"/>
    <property type="evidence" value="ECO:0007669"/>
    <property type="project" value="UniProtKB-KW"/>
</dbReference>
<feature type="domain" description="Serine aminopeptidase S33" evidence="1">
    <location>
        <begin position="24"/>
        <end position="254"/>
    </location>
</feature>
<sequence length="274" mass="31146">MYEEKKLVIDDSIELFTRQWRVEQPVANVVITHGYTDHSGRYEQIAHYLNQHQISVFAFDLRGHGQSTGERTTIQLFDEYIDDLDYFIKSLGTIIPLFLLGHSMGGLITYKYSISGKMPPVRGIILTSPSLIQNASASKLKIKIVLVLSKLLARKRSSVKLDASALSTDKVVIEEYNNDPLVANIGAKWKFLGELMRVMNTVPQSINQMKVPFIVFHDLNDRLSNPAGSKLLFEKSTSLDKTYETIEKCGHELLQGDRSTRQKSMIIDWINNRL</sequence>
<evidence type="ECO:0000313" key="2">
    <source>
        <dbReference type="EMBL" id="NML68967.1"/>
    </source>
</evidence>
<name>A0A7Y0FQ97_9FLAO</name>
<protein>
    <submittedName>
        <fullName evidence="2">Alpha/beta hydrolase</fullName>
    </submittedName>
</protein>
<dbReference type="InterPro" id="IPR022742">
    <property type="entry name" value="Hydrolase_4"/>
</dbReference>
<accession>A0A7Y0FQ97</accession>